<name>A0AB34J5T9_PRYPA</name>
<dbReference type="Proteomes" id="UP001515480">
    <property type="component" value="Unassembled WGS sequence"/>
</dbReference>
<protein>
    <submittedName>
        <fullName evidence="2">Uncharacterized protein</fullName>
    </submittedName>
</protein>
<dbReference type="EMBL" id="JBGBPQ010000013">
    <property type="protein sequence ID" value="KAL1512339.1"/>
    <property type="molecule type" value="Genomic_DNA"/>
</dbReference>
<reference evidence="2 3" key="1">
    <citation type="journal article" date="2024" name="Science">
        <title>Giant polyketide synthase enzymes in the biosynthesis of giant marine polyether toxins.</title>
        <authorList>
            <person name="Fallon T.R."/>
            <person name="Shende V.V."/>
            <person name="Wierzbicki I.H."/>
            <person name="Pendleton A.L."/>
            <person name="Watervoot N.F."/>
            <person name="Auber R.P."/>
            <person name="Gonzalez D.J."/>
            <person name="Wisecaver J.H."/>
            <person name="Moore B.S."/>
        </authorList>
    </citation>
    <scope>NUCLEOTIDE SEQUENCE [LARGE SCALE GENOMIC DNA]</scope>
    <source>
        <strain evidence="2 3">12B1</strain>
    </source>
</reference>
<keyword evidence="3" id="KW-1185">Reference proteome</keyword>
<evidence type="ECO:0000313" key="3">
    <source>
        <dbReference type="Proteomes" id="UP001515480"/>
    </source>
</evidence>
<evidence type="ECO:0000313" key="1">
    <source>
        <dbReference type="EMBL" id="KAL1512339.1"/>
    </source>
</evidence>
<comment type="caution">
    <text evidence="2">The sequence shown here is derived from an EMBL/GenBank/DDBJ whole genome shotgun (WGS) entry which is preliminary data.</text>
</comment>
<dbReference type="EMBL" id="JBGBPQ010000012">
    <property type="protein sequence ID" value="KAL1514762.1"/>
    <property type="molecule type" value="Genomic_DNA"/>
</dbReference>
<dbReference type="AlphaFoldDB" id="A0AB34J5T9"/>
<gene>
    <name evidence="2" type="ORF">AB1Y20_003848</name>
    <name evidence="1" type="ORF">AB1Y20_005601</name>
</gene>
<proteinExistence type="predicted"/>
<sequence length="116" mass="13086">MPRKECSISGCKCKLGLTEVDPSAEIFCAAILSATDVQHGWSFRPATTGRKGHTYRHQPSPAWSAERTMQPLVRPFASYICRRDVDGVETIITIDHERVRRPVRVQSDGRLIQHGR</sequence>
<evidence type="ECO:0000313" key="2">
    <source>
        <dbReference type="EMBL" id="KAL1514762.1"/>
    </source>
</evidence>
<organism evidence="2 3">
    <name type="scientific">Prymnesium parvum</name>
    <name type="common">Toxic golden alga</name>
    <dbReference type="NCBI Taxonomy" id="97485"/>
    <lineage>
        <taxon>Eukaryota</taxon>
        <taxon>Haptista</taxon>
        <taxon>Haptophyta</taxon>
        <taxon>Prymnesiophyceae</taxon>
        <taxon>Prymnesiales</taxon>
        <taxon>Prymnesiaceae</taxon>
        <taxon>Prymnesium</taxon>
    </lineage>
</organism>
<accession>A0AB34J5T9</accession>